<keyword evidence="12" id="KW-0969">Cilium</keyword>
<dbReference type="Proteomes" id="UP001595758">
    <property type="component" value="Unassembled WGS sequence"/>
</dbReference>
<gene>
    <name evidence="12" type="primary">flgG</name>
    <name evidence="12" type="ORF">ACFORL_01495</name>
</gene>
<dbReference type="InterPro" id="IPR019776">
    <property type="entry name" value="Flagellar_basal_body_rod_CS"/>
</dbReference>
<dbReference type="SUPFAM" id="SSF117143">
    <property type="entry name" value="Flagellar hook protein flgE"/>
    <property type="match status" value="1"/>
</dbReference>
<keyword evidence="4 8" id="KW-0975">Bacterial flagellum</keyword>
<evidence type="ECO:0000256" key="3">
    <source>
        <dbReference type="ARBA" id="ARBA00017948"/>
    </source>
</evidence>
<dbReference type="NCBIfam" id="TIGR03506">
    <property type="entry name" value="FlgEFG_subfam"/>
    <property type="match status" value="2"/>
</dbReference>
<keyword evidence="13" id="KW-1185">Reference proteome</keyword>
<comment type="caution">
    <text evidence="12">The sequence shown here is derived from an EMBL/GenBank/DDBJ whole genome shotgun (WGS) entry which is preliminary data.</text>
</comment>
<dbReference type="InterPro" id="IPR037925">
    <property type="entry name" value="FlgE/F/G-like"/>
</dbReference>
<feature type="domain" description="Flagellar basal-body/hook protein C-terminal" evidence="10">
    <location>
        <begin position="216"/>
        <end position="259"/>
    </location>
</feature>
<dbReference type="Pfam" id="PF06429">
    <property type="entry name" value="Flg_bbr_C"/>
    <property type="match status" value="1"/>
</dbReference>
<evidence type="ECO:0000256" key="8">
    <source>
        <dbReference type="RuleBase" id="RU362116"/>
    </source>
</evidence>
<evidence type="ECO:0000256" key="5">
    <source>
        <dbReference type="ARBA" id="ARBA00025933"/>
    </source>
</evidence>
<accession>A0ABV8CC53</accession>
<dbReference type="InterPro" id="IPR053967">
    <property type="entry name" value="LlgE_F_G-like_D1"/>
</dbReference>
<reference evidence="13" key="1">
    <citation type="journal article" date="2019" name="Int. J. Syst. Evol. Microbiol.">
        <title>The Global Catalogue of Microorganisms (GCM) 10K type strain sequencing project: providing services to taxonomists for standard genome sequencing and annotation.</title>
        <authorList>
            <consortium name="The Broad Institute Genomics Platform"/>
            <consortium name="The Broad Institute Genome Sequencing Center for Infectious Disease"/>
            <person name="Wu L."/>
            <person name="Ma J."/>
        </authorList>
    </citation>
    <scope>NUCLEOTIDE SEQUENCE [LARGE SCALE GENOMIC DNA]</scope>
    <source>
        <strain evidence="13">CCUG 59858</strain>
    </source>
</reference>
<evidence type="ECO:0000256" key="2">
    <source>
        <dbReference type="ARBA" id="ARBA00009677"/>
    </source>
</evidence>
<organism evidence="12 13">
    <name type="scientific">Legionella dresdenensis</name>
    <dbReference type="NCBI Taxonomy" id="450200"/>
    <lineage>
        <taxon>Bacteria</taxon>
        <taxon>Pseudomonadati</taxon>
        <taxon>Pseudomonadota</taxon>
        <taxon>Gammaproteobacteria</taxon>
        <taxon>Legionellales</taxon>
        <taxon>Legionellaceae</taxon>
        <taxon>Legionella</taxon>
    </lineage>
</organism>
<evidence type="ECO:0000313" key="13">
    <source>
        <dbReference type="Proteomes" id="UP001595758"/>
    </source>
</evidence>
<evidence type="ECO:0000259" key="11">
    <source>
        <dbReference type="Pfam" id="PF22692"/>
    </source>
</evidence>
<dbReference type="RefSeq" id="WP_382340404.1">
    <property type="nucleotide sequence ID" value="NZ_JBHSAB010000001.1"/>
</dbReference>
<evidence type="ECO:0000256" key="7">
    <source>
        <dbReference type="NCBIfam" id="TIGR02488"/>
    </source>
</evidence>
<name>A0ABV8CC53_9GAMM</name>
<dbReference type="Pfam" id="PF22692">
    <property type="entry name" value="LlgE_F_G_D1"/>
    <property type="match status" value="1"/>
</dbReference>
<proteinExistence type="inferred from homology"/>
<keyword evidence="12" id="KW-0966">Cell projection</keyword>
<evidence type="ECO:0000256" key="1">
    <source>
        <dbReference type="ARBA" id="ARBA00004117"/>
    </source>
</evidence>
<comment type="similarity">
    <text evidence="2 8">Belongs to the flagella basal body rod proteins family.</text>
</comment>
<evidence type="ECO:0000313" key="12">
    <source>
        <dbReference type="EMBL" id="MFC3907754.1"/>
    </source>
</evidence>
<evidence type="ECO:0000259" key="10">
    <source>
        <dbReference type="Pfam" id="PF06429"/>
    </source>
</evidence>
<dbReference type="NCBIfam" id="TIGR02488">
    <property type="entry name" value="flgG_G_neg"/>
    <property type="match status" value="1"/>
</dbReference>
<dbReference type="InterPro" id="IPR020013">
    <property type="entry name" value="Flagellar_FlgE/F/G"/>
</dbReference>
<evidence type="ECO:0000256" key="6">
    <source>
        <dbReference type="ARBA" id="ARBA00032912"/>
    </source>
</evidence>
<evidence type="ECO:0000256" key="4">
    <source>
        <dbReference type="ARBA" id="ARBA00023143"/>
    </source>
</evidence>
<comment type="subunit">
    <text evidence="5 8">The basal body constitutes a major portion of the flagellar organelle and consists of four rings (L,P,S, and M) mounted on a central rod. The rod consists of about 26 subunits of FlgG in the distal portion, and FlgB, FlgC and FlgF are thought to build up the proximal portion of the rod with about 6 subunits each.</text>
</comment>
<dbReference type="InterPro" id="IPR010930">
    <property type="entry name" value="Flg_bb/hook_C_dom"/>
</dbReference>
<dbReference type="Pfam" id="PF00460">
    <property type="entry name" value="Flg_bb_rod"/>
    <property type="match status" value="1"/>
</dbReference>
<dbReference type="EMBL" id="JBHSAB010000001">
    <property type="protein sequence ID" value="MFC3907754.1"/>
    <property type="molecule type" value="Genomic_DNA"/>
</dbReference>
<feature type="domain" description="Flagellar hook protein FlgE/F/G-like D1" evidence="11">
    <location>
        <begin position="96"/>
        <end position="159"/>
    </location>
</feature>
<dbReference type="PANTHER" id="PTHR30435:SF19">
    <property type="entry name" value="FLAGELLAR BASAL-BODY ROD PROTEIN FLGG"/>
    <property type="match status" value="1"/>
</dbReference>
<dbReference type="InterPro" id="IPR001444">
    <property type="entry name" value="Flag_bb_rod_N"/>
</dbReference>
<evidence type="ECO:0000259" key="9">
    <source>
        <dbReference type="Pfam" id="PF00460"/>
    </source>
</evidence>
<keyword evidence="12" id="KW-0282">Flagellum</keyword>
<protein>
    <recommendedName>
        <fullName evidence="3 7">Flagellar basal-body rod protein FlgG</fullName>
    </recommendedName>
    <alternativeName>
        <fullName evidence="6 8">Distal rod protein</fullName>
    </alternativeName>
</protein>
<dbReference type="PANTHER" id="PTHR30435">
    <property type="entry name" value="FLAGELLAR PROTEIN"/>
    <property type="match status" value="1"/>
</dbReference>
<comment type="subcellular location">
    <subcellularLocation>
        <location evidence="1 8">Bacterial flagellum basal body</location>
    </subcellularLocation>
</comment>
<sequence length="261" mass="27931">MLASLWVSKTGLDAQEQNIDVIANNLANVNTTAYKQGRANFEDLIYQNVRQAGAQSTQNTQIPTGIYFGTGVRLASTQKIFTQGNIENTSNPFDVAISGRGFFQVLLPNGDLAYSRDGTFQLDSQGQFVTSNGYVLQPPIIVPQQAQSLTIGNDGTVSVVLSGSAIPAQIGTIQLTDFINNGGLQPIGQNLYLETQASGPPQTDNPGNAGMGILLQGSLEASNVNVVEELVDMIQAQRSYELNARGIETADSMIQFLIQNT</sequence>
<dbReference type="InterPro" id="IPR012834">
    <property type="entry name" value="FlgG_G_neg"/>
</dbReference>
<feature type="domain" description="Flagellar basal body rod protein N-terminal" evidence="9">
    <location>
        <begin position="8"/>
        <end position="35"/>
    </location>
</feature>
<dbReference type="PROSITE" id="PS00588">
    <property type="entry name" value="FLAGELLA_BB_ROD"/>
    <property type="match status" value="1"/>
</dbReference>